<accession>A0ABN8QGH9</accession>
<dbReference type="SUPFAM" id="SSF49503">
    <property type="entry name" value="Cupredoxins"/>
    <property type="match status" value="1"/>
</dbReference>
<dbReference type="Pfam" id="PF00812">
    <property type="entry name" value="Ephrin"/>
    <property type="match status" value="1"/>
</dbReference>
<keyword evidence="5" id="KW-0325">Glycoprotein</keyword>
<sequence length="333" mass="37382">MNAIFLFLLGLLINYGTSSLIYTSIYWTPENPLFLADGKRCNSGHRTLSVQLQSKVHFICPNTASVMKNAATPALTANMYENLWIVYNKQVFDKCDTSTEGENRTSKLLLRCNTPTKLNYYPLLFSKFAADPKGLRFKEGQKYYFIGTSDGTESHINDTRGGHCSDTKRGIFMKIEVYVCKKNNLNDTDSACKSDEIGVLKCPEVEQSTMTPTTPTENVKTIKVPDIDSRVFSEVEVEKDSNFSLKVGVKWPEVQTAASTTASSTENVQTNSVETKTPEFDGRVGEIKVKKELRAWRAVAIALVCTVAFSFALICFLCRKFRRQQNSSQDKKI</sequence>
<dbReference type="InterPro" id="IPR001799">
    <property type="entry name" value="Ephrin_RBD"/>
</dbReference>
<dbReference type="EMBL" id="CALNXK010000120">
    <property type="protein sequence ID" value="CAH3161457.1"/>
    <property type="molecule type" value="Genomic_DNA"/>
</dbReference>
<reference evidence="10 11" key="1">
    <citation type="submission" date="2022-05" db="EMBL/GenBank/DDBJ databases">
        <authorList>
            <consortium name="Genoscope - CEA"/>
            <person name="William W."/>
        </authorList>
    </citation>
    <scope>NUCLEOTIDE SEQUENCE [LARGE SCALE GENOMIC DNA]</scope>
</reference>
<dbReference type="PROSITE" id="PS51551">
    <property type="entry name" value="EPHRIN_RBD_2"/>
    <property type="match status" value="1"/>
</dbReference>
<keyword evidence="11" id="KW-1185">Reference proteome</keyword>
<keyword evidence="7" id="KW-1133">Transmembrane helix</keyword>
<evidence type="ECO:0000256" key="7">
    <source>
        <dbReference type="SAM" id="Phobius"/>
    </source>
</evidence>
<name>A0ABN8QGH9_9CNID</name>
<evidence type="ECO:0000256" key="5">
    <source>
        <dbReference type="ARBA" id="ARBA00023180"/>
    </source>
</evidence>
<keyword evidence="3 7" id="KW-0472">Membrane</keyword>
<evidence type="ECO:0000256" key="8">
    <source>
        <dbReference type="SAM" id="SignalP"/>
    </source>
</evidence>
<evidence type="ECO:0000256" key="1">
    <source>
        <dbReference type="ARBA" id="ARBA00004370"/>
    </source>
</evidence>
<feature type="chain" id="PRO_5046105492" description="Ephrin RBD domain-containing protein" evidence="8">
    <location>
        <begin position="19"/>
        <end position="333"/>
    </location>
</feature>
<gene>
    <name evidence="10" type="ORF">PLOB_00004878</name>
</gene>
<evidence type="ECO:0000256" key="3">
    <source>
        <dbReference type="ARBA" id="ARBA00023136"/>
    </source>
</evidence>
<evidence type="ECO:0000259" key="9">
    <source>
        <dbReference type="PROSITE" id="PS51551"/>
    </source>
</evidence>
<evidence type="ECO:0000313" key="10">
    <source>
        <dbReference type="EMBL" id="CAH3161457.1"/>
    </source>
</evidence>
<dbReference type="PANTHER" id="PTHR11304">
    <property type="entry name" value="EPHRIN"/>
    <property type="match status" value="1"/>
</dbReference>
<evidence type="ECO:0000256" key="4">
    <source>
        <dbReference type="ARBA" id="ARBA00023157"/>
    </source>
</evidence>
<feature type="signal peptide" evidence="8">
    <location>
        <begin position="1"/>
        <end position="18"/>
    </location>
</feature>
<keyword evidence="7" id="KW-0812">Transmembrane</keyword>
<comment type="subcellular location">
    <subcellularLocation>
        <location evidence="1">Membrane</location>
    </subcellularLocation>
</comment>
<feature type="transmembrane region" description="Helical" evidence="7">
    <location>
        <begin position="295"/>
        <end position="318"/>
    </location>
</feature>
<dbReference type="Proteomes" id="UP001159405">
    <property type="component" value="Unassembled WGS sequence"/>
</dbReference>
<protein>
    <recommendedName>
        <fullName evidence="9">Ephrin RBD domain-containing protein</fullName>
    </recommendedName>
</protein>
<comment type="similarity">
    <text evidence="6">Belongs to the ephrin family.</text>
</comment>
<feature type="domain" description="Ephrin RBD" evidence="9">
    <location>
        <begin position="20"/>
        <end position="175"/>
    </location>
</feature>
<organism evidence="10 11">
    <name type="scientific">Porites lobata</name>
    <dbReference type="NCBI Taxonomy" id="104759"/>
    <lineage>
        <taxon>Eukaryota</taxon>
        <taxon>Metazoa</taxon>
        <taxon>Cnidaria</taxon>
        <taxon>Anthozoa</taxon>
        <taxon>Hexacorallia</taxon>
        <taxon>Scleractinia</taxon>
        <taxon>Fungiina</taxon>
        <taxon>Poritidae</taxon>
        <taxon>Porites</taxon>
    </lineage>
</organism>
<comment type="caution">
    <text evidence="6">Lacks conserved residue(s) required for the propagation of feature annotation.</text>
</comment>
<proteinExistence type="inferred from homology"/>
<comment type="caution">
    <text evidence="10">The sequence shown here is derived from an EMBL/GenBank/DDBJ whole genome shotgun (WGS) entry which is preliminary data.</text>
</comment>
<evidence type="ECO:0000256" key="6">
    <source>
        <dbReference type="PROSITE-ProRule" id="PRU00884"/>
    </source>
</evidence>
<evidence type="ECO:0000313" key="11">
    <source>
        <dbReference type="Proteomes" id="UP001159405"/>
    </source>
</evidence>
<keyword evidence="2 8" id="KW-0732">Signal</keyword>
<dbReference type="PANTHER" id="PTHR11304:SF29">
    <property type="entry name" value="EPHRIN"/>
    <property type="match status" value="1"/>
</dbReference>
<keyword evidence="4" id="KW-1015">Disulfide bond</keyword>
<dbReference type="InterPro" id="IPR031328">
    <property type="entry name" value="Ephrin"/>
</dbReference>
<evidence type="ECO:0000256" key="2">
    <source>
        <dbReference type="ARBA" id="ARBA00022729"/>
    </source>
</evidence>
<dbReference type="Gene3D" id="2.60.40.420">
    <property type="entry name" value="Cupredoxins - blue copper proteins"/>
    <property type="match status" value="1"/>
</dbReference>
<dbReference type="InterPro" id="IPR008972">
    <property type="entry name" value="Cupredoxin"/>
</dbReference>